<dbReference type="Gene3D" id="3.90.25.10">
    <property type="entry name" value="UDP-galactose 4-epimerase, domain 1"/>
    <property type="match status" value="1"/>
</dbReference>
<dbReference type="PANTHER" id="PTHR43238:SF1">
    <property type="entry name" value="GDP-L-FUCOSE SYNTHASE"/>
    <property type="match status" value="1"/>
</dbReference>
<dbReference type="InterPro" id="IPR001509">
    <property type="entry name" value="Epimerase_deHydtase"/>
</dbReference>
<dbReference type="EMBL" id="JAAQOM010000027">
    <property type="protein sequence ID" value="NIA57746.1"/>
    <property type="molecule type" value="Genomic_DNA"/>
</dbReference>
<dbReference type="RefSeq" id="WP_166864921.1">
    <property type="nucleotide sequence ID" value="NZ_JAAQOM010000027.1"/>
</dbReference>
<gene>
    <name evidence="2" type="ORF">HAV22_29380</name>
</gene>
<dbReference type="PANTHER" id="PTHR43238">
    <property type="entry name" value="GDP-L-FUCOSE SYNTHASE"/>
    <property type="match status" value="1"/>
</dbReference>
<sequence>MKLLLLGCNGFLGSRLLPMFERTGHEVMAPRSSELDLTKPPANLEAFGNPDVVVHAAAIYGGMPFDMENQAQIFTQNMKMNVHAFEIAAALKARQIVTIGSACSYPGVTDKYLSEDDLFTGPLHPTVECHGFTKLAMIAGNRAYFASHGLAGIHLLPANLYGPGDVYQERRAHVVAALLKKFTDAVETGSDVELLGDGTPIREFMYIDDLALAVVRACETRVDGVELVNVGTGVGTSIRELAELIAELTGFKGKVHWAGATSNGAMRKVMRVDRMRTVLGMERSTDLRAGLARTLDWYLPRKAIADARV</sequence>
<feature type="domain" description="NAD-dependent epimerase/dehydratase" evidence="1">
    <location>
        <begin position="4"/>
        <end position="231"/>
    </location>
</feature>
<dbReference type="InterPro" id="IPR036291">
    <property type="entry name" value="NAD(P)-bd_dom_sf"/>
</dbReference>
<dbReference type="Gene3D" id="3.40.50.720">
    <property type="entry name" value="NAD(P)-binding Rossmann-like Domain"/>
    <property type="match status" value="1"/>
</dbReference>
<protein>
    <submittedName>
        <fullName evidence="2">NAD-dependent epimerase/dehydratase family protein</fullName>
    </submittedName>
</protein>
<dbReference type="Pfam" id="PF01370">
    <property type="entry name" value="Epimerase"/>
    <property type="match status" value="1"/>
</dbReference>
<comment type="caution">
    <text evidence="2">The sequence shown here is derived from an EMBL/GenBank/DDBJ whole genome shotgun (WGS) entry which is preliminary data.</text>
</comment>
<reference evidence="2 3" key="1">
    <citation type="submission" date="2020-03" db="EMBL/GenBank/DDBJ databases">
        <title>Genome sequence of strain Massilia sp. TW-1.</title>
        <authorList>
            <person name="Chaudhary D.K."/>
        </authorList>
    </citation>
    <scope>NUCLEOTIDE SEQUENCE [LARGE SCALE GENOMIC DNA]</scope>
    <source>
        <strain evidence="2 3">TW-1</strain>
    </source>
</reference>
<accession>A0ABX0PLQ5</accession>
<dbReference type="Proteomes" id="UP000716322">
    <property type="component" value="Unassembled WGS sequence"/>
</dbReference>
<dbReference type="SUPFAM" id="SSF51735">
    <property type="entry name" value="NAD(P)-binding Rossmann-fold domains"/>
    <property type="match status" value="1"/>
</dbReference>
<evidence type="ECO:0000313" key="3">
    <source>
        <dbReference type="Proteomes" id="UP000716322"/>
    </source>
</evidence>
<proteinExistence type="predicted"/>
<evidence type="ECO:0000313" key="2">
    <source>
        <dbReference type="EMBL" id="NIA57746.1"/>
    </source>
</evidence>
<evidence type="ECO:0000259" key="1">
    <source>
        <dbReference type="Pfam" id="PF01370"/>
    </source>
</evidence>
<name>A0ABX0PLQ5_9BURK</name>
<keyword evidence="3" id="KW-1185">Reference proteome</keyword>
<organism evidence="2 3">
    <name type="scientific">Telluria antibiotica</name>
    <dbReference type="NCBI Taxonomy" id="2717319"/>
    <lineage>
        <taxon>Bacteria</taxon>
        <taxon>Pseudomonadati</taxon>
        <taxon>Pseudomonadota</taxon>
        <taxon>Betaproteobacteria</taxon>
        <taxon>Burkholderiales</taxon>
        <taxon>Oxalobacteraceae</taxon>
        <taxon>Telluria group</taxon>
        <taxon>Telluria</taxon>
    </lineage>
</organism>